<keyword evidence="2" id="KW-1185">Reference proteome</keyword>
<dbReference type="AlphaFoldDB" id="A0A6A3CPI8"/>
<dbReference type="PANTHER" id="PTHR21477">
    <property type="entry name" value="ZGC:172139"/>
    <property type="match status" value="1"/>
</dbReference>
<accession>A0A6A3CPI8</accession>
<dbReference type="PANTHER" id="PTHR21477:SF12">
    <property type="entry name" value="PROTEIN PHLOEM PROTEIN 2-LIKE A10"/>
    <property type="match status" value="1"/>
</dbReference>
<reference evidence="1" key="1">
    <citation type="submission" date="2019-09" db="EMBL/GenBank/DDBJ databases">
        <title>Draft genome information of white flower Hibiscus syriacus.</title>
        <authorList>
            <person name="Kim Y.-M."/>
        </authorList>
    </citation>
    <scope>NUCLEOTIDE SEQUENCE [LARGE SCALE GENOMIC DNA]</scope>
    <source>
        <strain evidence="1">YM2019G1</strain>
    </source>
</reference>
<organism evidence="1 2">
    <name type="scientific">Hibiscus syriacus</name>
    <name type="common">Rose of Sharon</name>
    <dbReference type="NCBI Taxonomy" id="106335"/>
    <lineage>
        <taxon>Eukaryota</taxon>
        <taxon>Viridiplantae</taxon>
        <taxon>Streptophyta</taxon>
        <taxon>Embryophyta</taxon>
        <taxon>Tracheophyta</taxon>
        <taxon>Spermatophyta</taxon>
        <taxon>Magnoliopsida</taxon>
        <taxon>eudicotyledons</taxon>
        <taxon>Gunneridae</taxon>
        <taxon>Pentapetalae</taxon>
        <taxon>rosids</taxon>
        <taxon>malvids</taxon>
        <taxon>Malvales</taxon>
        <taxon>Malvaceae</taxon>
        <taxon>Malvoideae</taxon>
        <taxon>Hibiscus</taxon>
    </lineage>
</organism>
<sequence length="349" mass="38903">MDLQLVNKALTFFAQEETVAYIISYMRRLRFWGVQDDQCCLQGLEGVLQSDSDEVPNSLKQISKIVRSEEFSQSLIRITEALTVGVLRGYKLGSGNEDKFVPGSENSSFTDKMLDRLFSNAGTGFVSVVVGSFSRNLVMEFYSSGGAMEGLNGNDGSANIPKWVNLMLYDDKCKELIADCIQRFVRTAVTRHLVSVCNDAVATLVRTSHQVLTSSETKLERSLDSSEMRDGFEKEVSFKGIESGSSFDRIQNTGWVDKVSSSWAVPGNRKFVIDVTGRVTFETLRSLVVFMLRKLSEGVKNSIHIVREEVMERGLDVIRYVGAKSSFIVTFCLAMYLHILGASRVVRPA</sequence>
<protein>
    <submittedName>
        <fullName evidence="1">BSD domain-containing protein</fullName>
    </submittedName>
</protein>
<name>A0A6A3CPI8_HIBSY</name>
<evidence type="ECO:0000313" key="1">
    <source>
        <dbReference type="EMBL" id="KAE8731310.1"/>
    </source>
</evidence>
<dbReference type="InterPro" id="IPR019141">
    <property type="entry name" value="DUF2045"/>
</dbReference>
<comment type="caution">
    <text evidence="1">The sequence shown here is derived from an EMBL/GenBank/DDBJ whole genome shotgun (WGS) entry which is preliminary data.</text>
</comment>
<gene>
    <name evidence="1" type="ORF">F3Y22_tig00002840pilonHSYRG00999</name>
</gene>
<proteinExistence type="predicted"/>
<dbReference type="EMBL" id="VEPZ02000196">
    <property type="protein sequence ID" value="KAE8731310.1"/>
    <property type="molecule type" value="Genomic_DNA"/>
</dbReference>
<dbReference type="Proteomes" id="UP000436088">
    <property type="component" value="Unassembled WGS sequence"/>
</dbReference>
<evidence type="ECO:0000313" key="2">
    <source>
        <dbReference type="Proteomes" id="UP000436088"/>
    </source>
</evidence>